<reference evidence="1 2" key="1">
    <citation type="submission" date="2020-01" db="EMBL/GenBank/DDBJ databases">
        <title>Microvirga sp. nov., an arsenate reduction bacterium isolated from Tibet hotspring sediments.</title>
        <authorList>
            <person name="Yuan C.-G."/>
        </authorList>
    </citation>
    <scope>NUCLEOTIDE SEQUENCE [LARGE SCALE GENOMIC DNA]</scope>
    <source>
        <strain evidence="1 2">SYSU G3D203</strain>
    </source>
</reference>
<dbReference type="Proteomes" id="UP000818323">
    <property type="component" value="Unassembled WGS sequence"/>
</dbReference>
<organism evidence="1 2">
    <name type="scientific">Microvirga arsenatis</name>
    <dbReference type="NCBI Taxonomy" id="2692265"/>
    <lineage>
        <taxon>Bacteria</taxon>
        <taxon>Pseudomonadati</taxon>
        <taxon>Pseudomonadota</taxon>
        <taxon>Alphaproteobacteria</taxon>
        <taxon>Hyphomicrobiales</taxon>
        <taxon>Methylobacteriaceae</taxon>
        <taxon>Microvirga</taxon>
    </lineage>
</organism>
<dbReference type="RefSeq" id="WP_161722809.1">
    <property type="nucleotide sequence ID" value="NZ_JAAAXI010000005.1"/>
</dbReference>
<protein>
    <submittedName>
        <fullName evidence="1">Uncharacterized protein</fullName>
    </submittedName>
</protein>
<sequence length="95" mass="10555">MKLGFSGAGNRLTWLNIPAEGSHGSGHPTLSFEIEVDQEEPDKISIGLMDMDEDGFIREVHRTAQFPARLLAELLSRRKATTEEARAWEASGDEE</sequence>
<keyword evidence="2" id="KW-1185">Reference proteome</keyword>
<evidence type="ECO:0000313" key="1">
    <source>
        <dbReference type="EMBL" id="NBJ25414.1"/>
    </source>
</evidence>
<comment type="caution">
    <text evidence="1">The sequence shown here is derived from an EMBL/GenBank/DDBJ whole genome shotgun (WGS) entry which is preliminary data.</text>
</comment>
<gene>
    <name evidence="1" type="ORF">GR303_13720</name>
</gene>
<evidence type="ECO:0000313" key="2">
    <source>
        <dbReference type="Proteomes" id="UP000818323"/>
    </source>
</evidence>
<proteinExistence type="predicted"/>
<name>A0ABW9Z462_9HYPH</name>
<accession>A0ABW9Z462</accession>
<dbReference type="EMBL" id="JAAAXJ010000006">
    <property type="protein sequence ID" value="NBJ25414.1"/>
    <property type="molecule type" value="Genomic_DNA"/>
</dbReference>